<proteinExistence type="predicted"/>
<keyword evidence="4" id="KW-1185">Reference proteome</keyword>
<feature type="compositionally biased region" description="Basic and acidic residues" evidence="2">
    <location>
        <begin position="76"/>
        <end position="85"/>
    </location>
</feature>
<dbReference type="PANTHER" id="PTHR31642">
    <property type="entry name" value="TRICHOTHECENE 3-O-ACETYLTRANSFERASE"/>
    <property type="match status" value="1"/>
</dbReference>
<evidence type="ECO:0000313" key="4">
    <source>
        <dbReference type="Proteomes" id="UP001274830"/>
    </source>
</evidence>
<keyword evidence="1" id="KW-0808">Transferase</keyword>
<evidence type="ECO:0000256" key="1">
    <source>
        <dbReference type="ARBA" id="ARBA00022679"/>
    </source>
</evidence>
<dbReference type="EMBL" id="JAUTXT010000021">
    <property type="protein sequence ID" value="KAK3674107.1"/>
    <property type="molecule type" value="Genomic_DNA"/>
</dbReference>
<feature type="region of interest" description="Disordered" evidence="2">
    <location>
        <begin position="57"/>
        <end position="86"/>
    </location>
</feature>
<reference evidence="3" key="1">
    <citation type="submission" date="2023-07" db="EMBL/GenBank/DDBJ databases">
        <title>Black Yeasts Isolated from many extreme environments.</title>
        <authorList>
            <person name="Coleine C."/>
            <person name="Stajich J.E."/>
            <person name="Selbmann L."/>
        </authorList>
    </citation>
    <scope>NUCLEOTIDE SEQUENCE</scope>
    <source>
        <strain evidence="3">CCFEE 5485</strain>
    </source>
</reference>
<dbReference type="Proteomes" id="UP001274830">
    <property type="component" value="Unassembled WGS sequence"/>
</dbReference>
<gene>
    <name evidence="3" type="ORF">LTR78_005954</name>
</gene>
<dbReference type="InterPro" id="IPR050317">
    <property type="entry name" value="Plant_Fungal_Acyltransferase"/>
</dbReference>
<dbReference type="GO" id="GO:0044550">
    <property type="term" value="P:secondary metabolite biosynthetic process"/>
    <property type="evidence" value="ECO:0007669"/>
    <property type="project" value="TreeGrafter"/>
</dbReference>
<dbReference type="AlphaFoldDB" id="A0AAE1C0L2"/>
<dbReference type="Gene3D" id="3.30.559.10">
    <property type="entry name" value="Chloramphenicol acetyltransferase-like domain"/>
    <property type="match status" value="1"/>
</dbReference>
<dbReference type="Pfam" id="PF02458">
    <property type="entry name" value="Transferase"/>
    <property type="match status" value="1"/>
</dbReference>
<accession>A0AAE1C0L2</accession>
<dbReference type="InterPro" id="IPR023213">
    <property type="entry name" value="CAT-like_dom_sf"/>
</dbReference>
<name>A0AAE1C0L2_9PEZI</name>
<comment type="caution">
    <text evidence="3">The sequence shown here is derived from an EMBL/GenBank/DDBJ whole genome shotgun (WGS) entry which is preliminary data.</text>
</comment>
<evidence type="ECO:0000313" key="3">
    <source>
        <dbReference type="EMBL" id="KAK3674107.1"/>
    </source>
</evidence>
<dbReference type="PANTHER" id="PTHR31642:SF310">
    <property type="entry name" value="FATTY ALCOHOL:CAFFEOYL-COA ACYLTRANSFERASE"/>
    <property type="match status" value="1"/>
</dbReference>
<sequence length="291" mass="32548">MGRTWSSTRQRLLSSNAGLSQVDKMKARLGEHTAVPPTTNTVICAILWTALTRARQRRRPEAFSQPQQSRLGMPSDARRRVHPDFSPDEDPYFGNFYTYTATALPTTALITADDTSMYRLAHVCDAIASTLSPDKLNSRNVAEIYTLATRSESSPALFPAWSITSGRDLGMTSWAGFGLYEMSFGNVLGQPTFVRPPFMQIDSAAIVLPRKRGGFDEEQRDIIEIMVMLHKDDTKALQDERLWKLLVVPPVAQGIKARRPPIPFTPQADHFAPVYSSGDGQNRRVVQMVEY</sequence>
<dbReference type="GO" id="GO:0016747">
    <property type="term" value="F:acyltransferase activity, transferring groups other than amino-acyl groups"/>
    <property type="evidence" value="ECO:0007669"/>
    <property type="project" value="TreeGrafter"/>
</dbReference>
<evidence type="ECO:0000256" key="2">
    <source>
        <dbReference type="SAM" id="MobiDB-lite"/>
    </source>
</evidence>
<organism evidence="3 4">
    <name type="scientific">Recurvomyces mirabilis</name>
    <dbReference type="NCBI Taxonomy" id="574656"/>
    <lineage>
        <taxon>Eukaryota</taxon>
        <taxon>Fungi</taxon>
        <taxon>Dikarya</taxon>
        <taxon>Ascomycota</taxon>
        <taxon>Pezizomycotina</taxon>
        <taxon>Dothideomycetes</taxon>
        <taxon>Dothideomycetidae</taxon>
        <taxon>Mycosphaerellales</taxon>
        <taxon>Teratosphaeriaceae</taxon>
        <taxon>Recurvomyces</taxon>
    </lineage>
</organism>
<protein>
    <submittedName>
        <fullName evidence="3">Uncharacterized protein</fullName>
    </submittedName>
</protein>